<keyword evidence="3" id="KW-1185">Reference proteome</keyword>
<name>A0A812KNW2_9DINO</name>
<accession>A0A812KNW2</accession>
<evidence type="ECO:0000313" key="3">
    <source>
        <dbReference type="Proteomes" id="UP000604046"/>
    </source>
</evidence>
<feature type="region of interest" description="Disordered" evidence="1">
    <location>
        <begin position="576"/>
        <end position="595"/>
    </location>
</feature>
<sequence>MPLVWNSCKVLLSAARAQTCEDGQTCQEPGNLGEEGSLLQARISEGSEMDTGMENSEDSEEPRRNGSMASYVEKVLGKVTALGGSHQKNVELAKDEVRNLAIQVAADPDYTVFNVSQSNMNDAFERIIAEMEDIINDTLVSLDKDHKEFDIMINNILQCGVNLKASNVSVTEMSPAVLLLGVEHDVCRNDTVILRDQNHTAQTNYYNYMANPNMPDCAQNFGPGTCPAQQDFSVPLYFDSAITCASEAEKWAGAFHKQAVSLKSAHEIAEKAVKDKYEACDTTQLTYEQAFCTYRTELIDQCSALDNCYSSAVSVFKATKDLILKSNSSRHVAYIAARQVQCYIRVLQSDNLTMAAIEACDHTKVDTSPLALTVPTIPPKPACDVSLAAEHPCGTAWVTKNYKDSTKYWVKEEIAHKNCMPCLTESLNLDLMRTRMQAEEFSRDRAACSKCFRGAVQCMATFPQTVGCEIIEAVGEVREVPAGPSERYPKVSIRFQSPDALMRCCALPCKIPANVTCAGLIEVGQWGPTVSSSWPFLEVLLSAARAQMCEDGQTCQVHGNLGEEGSLLQARISEGSEMDTGMENSEDSEEPRRNGSMASYVEKVLGKVTALGGSHQKNVELAKDEVRNLAVQVAADPYTVFNVSQSNMNDAFERIIAEMEDIINDTLVSLDKDHKEFDIMINNILQCGVNLKASNVSVTEMSPAVLLLGVEHDVCRNDTVDLRDKNHTAQTNYYNYMANPNMPDCAQNFGPGTCPAQQDFSVPLYFDNAITCASEAEKWAGAFHKQAVSLKTAHEIAEKAVKDKYEACDTTQLTYEQAFCTYRTELIDQCSALDNCYSSAVSVFKATKDLILKSNSSRHVAYIAARQVQCYIRVLQSDNLTMAAIEACDHTKVDTSPLALTVPTIPPKPACDVSLAAEHPCGAAWVTKNYEDSTKYWVKEQIAHKNCMPCLTESLNLGQTLKNDTC</sequence>
<dbReference type="AlphaFoldDB" id="A0A812KNW2"/>
<dbReference type="EMBL" id="CAJNDS010000723">
    <property type="protein sequence ID" value="CAE7230372.1"/>
    <property type="molecule type" value="Genomic_DNA"/>
</dbReference>
<comment type="caution">
    <text evidence="2">The sequence shown here is derived from an EMBL/GenBank/DDBJ whole genome shotgun (WGS) entry which is preliminary data.</text>
</comment>
<evidence type="ECO:0000256" key="1">
    <source>
        <dbReference type="SAM" id="MobiDB-lite"/>
    </source>
</evidence>
<gene>
    <name evidence="2" type="ORF">SNAT2548_LOCUS9347</name>
</gene>
<protein>
    <submittedName>
        <fullName evidence="2">Uncharacterized protein</fullName>
    </submittedName>
</protein>
<proteinExistence type="predicted"/>
<evidence type="ECO:0000313" key="2">
    <source>
        <dbReference type="EMBL" id="CAE7230372.1"/>
    </source>
</evidence>
<organism evidence="2 3">
    <name type="scientific">Symbiodinium natans</name>
    <dbReference type="NCBI Taxonomy" id="878477"/>
    <lineage>
        <taxon>Eukaryota</taxon>
        <taxon>Sar</taxon>
        <taxon>Alveolata</taxon>
        <taxon>Dinophyceae</taxon>
        <taxon>Suessiales</taxon>
        <taxon>Symbiodiniaceae</taxon>
        <taxon>Symbiodinium</taxon>
    </lineage>
</organism>
<dbReference type="Proteomes" id="UP000604046">
    <property type="component" value="Unassembled WGS sequence"/>
</dbReference>
<feature type="region of interest" description="Disordered" evidence="1">
    <location>
        <begin position="46"/>
        <end position="66"/>
    </location>
</feature>
<reference evidence="2" key="1">
    <citation type="submission" date="2021-02" db="EMBL/GenBank/DDBJ databases">
        <authorList>
            <person name="Dougan E. K."/>
            <person name="Rhodes N."/>
            <person name="Thang M."/>
            <person name="Chan C."/>
        </authorList>
    </citation>
    <scope>NUCLEOTIDE SEQUENCE</scope>
</reference>